<proteinExistence type="predicted"/>
<dbReference type="AlphaFoldDB" id="A0A915HJR9"/>
<dbReference type="Proteomes" id="UP000887565">
    <property type="component" value="Unplaced"/>
</dbReference>
<evidence type="ECO:0000313" key="1">
    <source>
        <dbReference type="Proteomes" id="UP000887565"/>
    </source>
</evidence>
<dbReference type="WBParaSite" id="nRc.2.0.1.t02228-RA">
    <property type="protein sequence ID" value="nRc.2.0.1.t02228-RA"/>
    <property type="gene ID" value="nRc.2.0.1.g02228"/>
</dbReference>
<keyword evidence="1" id="KW-1185">Reference proteome</keyword>
<name>A0A915HJR9_ROMCU</name>
<protein>
    <submittedName>
        <fullName evidence="2">Uncharacterized protein</fullName>
    </submittedName>
</protein>
<accession>A0A915HJR9</accession>
<evidence type="ECO:0000313" key="2">
    <source>
        <dbReference type="WBParaSite" id="nRc.2.0.1.t02228-RA"/>
    </source>
</evidence>
<organism evidence="1 2">
    <name type="scientific">Romanomermis culicivorax</name>
    <name type="common">Nematode worm</name>
    <dbReference type="NCBI Taxonomy" id="13658"/>
    <lineage>
        <taxon>Eukaryota</taxon>
        <taxon>Metazoa</taxon>
        <taxon>Ecdysozoa</taxon>
        <taxon>Nematoda</taxon>
        <taxon>Enoplea</taxon>
        <taxon>Dorylaimia</taxon>
        <taxon>Mermithida</taxon>
        <taxon>Mermithoidea</taxon>
        <taxon>Mermithidae</taxon>
        <taxon>Romanomermis</taxon>
    </lineage>
</organism>
<reference evidence="2" key="1">
    <citation type="submission" date="2022-11" db="UniProtKB">
        <authorList>
            <consortium name="WormBaseParasite"/>
        </authorList>
    </citation>
    <scope>IDENTIFICATION</scope>
</reference>
<sequence length="80" mass="8929">MFDCISLKAHLYLPHFDGRNATDRQQLGMFSLKIHLETKISLSFGSDVSIAFRSVEKGKKNLGMSYAQIHVASASENNAR</sequence>